<evidence type="ECO:0000256" key="1">
    <source>
        <dbReference type="SAM" id="MobiDB-lite"/>
    </source>
</evidence>
<dbReference type="AlphaFoldDB" id="A0AAV7SJR3"/>
<feature type="region of interest" description="Disordered" evidence="1">
    <location>
        <begin position="110"/>
        <end position="134"/>
    </location>
</feature>
<dbReference type="EMBL" id="JANPWB010000008">
    <property type="protein sequence ID" value="KAJ1164335.1"/>
    <property type="molecule type" value="Genomic_DNA"/>
</dbReference>
<accession>A0AAV7SJR3</accession>
<evidence type="ECO:0000313" key="3">
    <source>
        <dbReference type="Proteomes" id="UP001066276"/>
    </source>
</evidence>
<keyword evidence="3" id="KW-1185">Reference proteome</keyword>
<evidence type="ECO:0000313" key="2">
    <source>
        <dbReference type="EMBL" id="KAJ1164335.1"/>
    </source>
</evidence>
<organism evidence="2 3">
    <name type="scientific">Pleurodeles waltl</name>
    <name type="common">Iberian ribbed newt</name>
    <dbReference type="NCBI Taxonomy" id="8319"/>
    <lineage>
        <taxon>Eukaryota</taxon>
        <taxon>Metazoa</taxon>
        <taxon>Chordata</taxon>
        <taxon>Craniata</taxon>
        <taxon>Vertebrata</taxon>
        <taxon>Euteleostomi</taxon>
        <taxon>Amphibia</taxon>
        <taxon>Batrachia</taxon>
        <taxon>Caudata</taxon>
        <taxon>Salamandroidea</taxon>
        <taxon>Salamandridae</taxon>
        <taxon>Pleurodelinae</taxon>
        <taxon>Pleurodeles</taxon>
    </lineage>
</organism>
<feature type="compositionally biased region" description="Basic and acidic residues" evidence="1">
    <location>
        <begin position="111"/>
        <end position="120"/>
    </location>
</feature>
<reference evidence="2" key="1">
    <citation type="journal article" date="2022" name="bioRxiv">
        <title>Sequencing and chromosome-scale assembly of the giantPleurodeles waltlgenome.</title>
        <authorList>
            <person name="Brown T."/>
            <person name="Elewa A."/>
            <person name="Iarovenko S."/>
            <person name="Subramanian E."/>
            <person name="Araus A.J."/>
            <person name="Petzold A."/>
            <person name="Susuki M."/>
            <person name="Suzuki K.-i.T."/>
            <person name="Hayashi T."/>
            <person name="Toyoda A."/>
            <person name="Oliveira C."/>
            <person name="Osipova E."/>
            <person name="Leigh N.D."/>
            <person name="Simon A."/>
            <person name="Yun M.H."/>
        </authorList>
    </citation>
    <scope>NUCLEOTIDE SEQUENCE</scope>
    <source>
        <strain evidence="2">20211129_DDA</strain>
        <tissue evidence="2">Liver</tissue>
    </source>
</reference>
<dbReference type="Proteomes" id="UP001066276">
    <property type="component" value="Chromosome 4_2"/>
</dbReference>
<name>A0AAV7SJR3_PLEWA</name>
<proteinExistence type="predicted"/>
<protein>
    <submittedName>
        <fullName evidence="2">Uncharacterized protein</fullName>
    </submittedName>
</protein>
<comment type="caution">
    <text evidence="2">The sequence shown here is derived from an EMBL/GenBank/DDBJ whole genome shotgun (WGS) entry which is preliminary data.</text>
</comment>
<sequence>MWYDPRGALLCVTGADGATGATQNLGDLWDTCRKEDATRAQTLGASWWDSLHPLHSGLFKTKFLHSSSISSISLHRESQIGRMVGCEMTASSVGQCNIAPKDLAPKNGCTAREKMKKVDRPTVGIRPALGAQQK</sequence>
<gene>
    <name evidence="2" type="ORF">NDU88_004775</name>
</gene>